<feature type="region of interest" description="Disordered" evidence="3">
    <location>
        <begin position="559"/>
        <end position="596"/>
    </location>
</feature>
<dbReference type="SUPFAM" id="SSF55073">
    <property type="entry name" value="Nucleotide cyclase"/>
    <property type="match status" value="1"/>
</dbReference>
<dbReference type="GO" id="GO:0007165">
    <property type="term" value="P:signal transduction"/>
    <property type="evidence" value="ECO:0007669"/>
    <property type="project" value="InterPro"/>
</dbReference>
<gene>
    <name evidence="7" type="ORF">CPter91_3966</name>
</gene>
<dbReference type="CDD" id="cd01949">
    <property type="entry name" value="GGDEF"/>
    <property type="match status" value="1"/>
</dbReference>
<dbReference type="EC" id="2.7.7.65" evidence="1"/>
<dbReference type="Proteomes" id="UP000074561">
    <property type="component" value="Chromosome"/>
</dbReference>
<dbReference type="Gene3D" id="3.30.70.270">
    <property type="match status" value="1"/>
</dbReference>
<protein>
    <recommendedName>
        <fullName evidence="1">diguanylate cyclase</fullName>
        <ecNumber evidence="1">2.7.7.65</ecNumber>
    </recommendedName>
</protein>
<proteinExistence type="predicted"/>
<dbReference type="FunFam" id="3.30.70.270:FF:000001">
    <property type="entry name" value="Diguanylate cyclase domain protein"/>
    <property type="match status" value="1"/>
</dbReference>
<feature type="transmembrane region" description="Helical" evidence="4">
    <location>
        <begin position="307"/>
        <end position="327"/>
    </location>
</feature>
<name>A0A127Q8B4_9BURK</name>
<evidence type="ECO:0000259" key="5">
    <source>
        <dbReference type="PROSITE" id="PS50885"/>
    </source>
</evidence>
<dbReference type="InterPro" id="IPR043128">
    <property type="entry name" value="Rev_trsase/Diguanyl_cyclase"/>
</dbReference>
<evidence type="ECO:0000313" key="7">
    <source>
        <dbReference type="EMBL" id="AMP06287.1"/>
    </source>
</evidence>
<dbReference type="InterPro" id="IPR000160">
    <property type="entry name" value="GGDEF_dom"/>
</dbReference>
<keyword evidence="4" id="KW-0472">Membrane</keyword>
<dbReference type="PANTHER" id="PTHR45138:SF9">
    <property type="entry name" value="DIGUANYLATE CYCLASE DGCM-RELATED"/>
    <property type="match status" value="1"/>
</dbReference>
<dbReference type="KEGG" id="cpra:CPter91_3966"/>
<evidence type="ECO:0000256" key="4">
    <source>
        <dbReference type="SAM" id="Phobius"/>
    </source>
</evidence>
<dbReference type="SUPFAM" id="SSF158472">
    <property type="entry name" value="HAMP domain-like"/>
    <property type="match status" value="1"/>
</dbReference>
<evidence type="ECO:0000313" key="8">
    <source>
        <dbReference type="Proteomes" id="UP000074561"/>
    </source>
</evidence>
<dbReference type="GO" id="GO:0052621">
    <property type="term" value="F:diguanylate cyclase activity"/>
    <property type="evidence" value="ECO:0007669"/>
    <property type="project" value="UniProtKB-EC"/>
</dbReference>
<dbReference type="SMART" id="SM00267">
    <property type="entry name" value="GGDEF"/>
    <property type="match status" value="1"/>
</dbReference>
<organism evidence="7 8">
    <name type="scientific">Collimonas pratensis</name>
    <dbReference type="NCBI Taxonomy" id="279113"/>
    <lineage>
        <taxon>Bacteria</taxon>
        <taxon>Pseudomonadati</taxon>
        <taxon>Pseudomonadota</taxon>
        <taxon>Betaproteobacteria</taxon>
        <taxon>Burkholderiales</taxon>
        <taxon>Oxalobacteraceae</taxon>
        <taxon>Collimonas</taxon>
    </lineage>
</organism>
<dbReference type="Gene3D" id="6.10.340.10">
    <property type="match status" value="1"/>
</dbReference>
<dbReference type="InterPro" id="IPR029787">
    <property type="entry name" value="Nucleotide_cyclase"/>
</dbReference>
<dbReference type="GO" id="GO:0043709">
    <property type="term" value="P:cell adhesion involved in single-species biofilm formation"/>
    <property type="evidence" value="ECO:0007669"/>
    <property type="project" value="TreeGrafter"/>
</dbReference>
<dbReference type="NCBIfam" id="TIGR00254">
    <property type="entry name" value="GGDEF"/>
    <property type="match status" value="1"/>
</dbReference>
<feature type="domain" description="HAMP" evidence="5">
    <location>
        <begin position="332"/>
        <end position="385"/>
    </location>
</feature>
<dbReference type="PANTHER" id="PTHR45138">
    <property type="entry name" value="REGULATORY COMPONENTS OF SENSORY TRANSDUCTION SYSTEM"/>
    <property type="match status" value="1"/>
</dbReference>
<dbReference type="PROSITE" id="PS50885">
    <property type="entry name" value="HAMP"/>
    <property type="match status" value="1"/>
</dbReference>
<dbReference type="AlphaFoldDB" id="A0A127Q8B4"/>
<accession>A0A127Q8B4</accession>
<dbReference type="EMBL" id="CP013234">
    <property type="protein sequence ID" value="AMP06287.1"/>
    <property type="molecule type" value="Genomic_DNA"/>
</dbReference>
<dbReference type="STRING" id="279113.CPter91_3966"/>
<keyword evidence="4" id="KW-0812">Transmembrane</keyword>
<dbReference type="PROSITE" id="PS50887">
    <property type="entry name" value="GGDEF"/>
    <property type="match status" value="1"/>
</dbReference>
<dbReference type="GO" id="GO:1902201">
    <property type="term" value="P:negative regulation of bacterial-type flagellum-dependent cell motility"/>
    <property type="evidence" value="ECO:0007669"/>
    <property type="project" value="TreeGrafter"/>
</dbReference>
<dbReference type="InterPro" id="IPR050469">
    <property type="entry name" value="Diguanylate_Cyclase"/>
</dbReference>
<comment type="catalytic activity">
    <reaction evidence="2">
        <text>2 GTP = 3',3'-c-di-GMP + 2 diphosphate</text>
        <dbReference type="Rhea" id="RHEA:24898"/>
        <dbReference type="ChEBI" id="CHEBI:33019"/>
        <dbReference type="ChEBI" id="CHEBI:37565"/>
        <dbReference type="ChEBI" id="CHEBI:58805"/>
        <dbReference type="EC" id="2.7.7.65"/>
    </reaction>
</comment>
<evidence type="ECO:0000256" key="1">
    <source>
        <dbReference type="ARBA" id="ARBA00012528"/>
    </source>
</evidence>
<dbReference type="InterPro" id="IPR003660">
    <property type="entry name" value="HAMP_dom"/>
</dbReference>
<keyword evidence="4" id="KW-1133">Transmembrane helix</keyword>
<reference evidence="7 8" key="1">
    <citation type="submission" date="2015-11" db="EMBL/GenBank/DDBJ databases">
        <title>Exploring the genomic traits of fungus-feeding bacterial genus Collimonas.</title>
        <authorList>
            <person name="Song C."/>
            <person name="Schmidt R."/>
            <person name="de Jager V."/>
            <person name="Krzyzanowska D."/>
            <person name="Jongedijk E."/>
            <person name="Cankar K."/>
            <person name="Beekwilder J."/>
            <person name="van Veen A."/>
            <person name="de Boer W."/>
            <person name="van Veen J.A."/>
            <person name="Garbeva P."/>
        </authorList>
    </citation>
    <scope>NUCLEOTIDE SEQUENCE [LARGE SCALE GENOMIC DNA]</scope>
    <source>
        <strain evidence="7 8">Ter91</strain>
    </source>
</reference>
<dbReference type="PATRIC" id="fig|279113.9.peg.3934"/>
<dbReference type="GO" id="GO:0005886">
    <property type="term" value="C:plasma membrane"/>
    <property type="evidence" value="ECO:0007669"/>
    <property type="project" value="TreeGrafter"/>
</dbReference>
<evidence type="ECO:0000256" key="2">
    <source>
        <dbReference type="ARBA" id="ARBA00034247"/>
    </source>
</evidence>
<feature type="domain" description="GGDEF" evidence="6">
    <location>
        <begin position="431"/>
        <end position="564"/>
    </location>
</feature>
<dbReference type="Pfam" id="PF00990">
    <property type="entry name" value="GGDEF"/>
    <property type="match status" value="1"/>
</dbReference>
<evidence type="ECO:0000259" key="6">
    <source>
        <dbReference type="PROSITE" id="PS50887"/>
    </source>
</evidence>
<feature type="compositionally biased region" description="Basic and acidic residues" evidence="3">
    <location>
        <begin position="575"/>
        <end position="587"/>
    </location>
</feature>
<evidence type="ECO:0000256" key="3">
    <source>
        <dbReference type="SAM" id="MobiDB-lite"/>
    </source>
</evidence>
<sequence>MLMLLFLTLAGIIVDGEWKVYQRSTESIPAIRKLHLALQVEEKLIAERGVSNFLLQQDFSEDRAMHGKLAPVRAASDRSLRNLRQALQERPGPWLAPVMADLLLTEQRLAATRTDMDALAARPKEQRDPEAAAAAIAMIPSTLDTFAPVVAALSSIAIQVDQQFHDGVDSAQLATNLRNVAGQMVSTLTAPVVAQRPLTAQERYTFAKLSGQVDQLYGVIEMQLRAYSHKPEFKTALQSIREGPLGDGLDLLTKLFVIGRSSGGYDLTPDQMIASYVPKMAAISRLRDLIVMDMIREAEQRNLKARYFLLATVGLATLALGVFFLLLRVIRRRVLRPILEATDLFVSLANERLITSIPAPRYDDEIGDMMRAIHVLKAHSQERICLGKEREEMIAQLQAASDTDFLTGLLNRRAFFAQGEQQFGIAQRYRRQLALILMDVDHFKAVNDQHGHLAGDQVLCKVAELSRRCRRKVDLLARYGGEEFLLLLPEIDLEQGRAVAEKLRVEIGACDFQLDDGVSLRISASFGVVAFEHDDTLESLIVRADQALYKAKDGGRNRVMALPREPGQDAGGRGQDGEGWARADEPAKLSAVSIEK</sequence>